<reference evidence="1 2" key="1">
    <citation type="journal article" date="2018" name="Nat. Ecol. Evol.">
        <title>Pezizomycetes genomes reveal the molecular basis of ectomycorrhizal truffle lifestyle.</title>
        <authorList>
            <person name="Murat C."/>
            <person name="Payen T."/>
            <person name="Noel B."/>
            <person name="Kuo A."/>
            <person name="Morin E."/>
            <person name="Chen J."/>
            <person name="Kohler A."/>
            <person name="Krizsan K."/>
            <person name="Balestrini R."/>
            <person name="Da Silva C."/>
            <person name="Montanini B."/>
            <person name="Hainaut M."/>
            <person name="Levati E."/>
            <person name="Barry K.W."/>
            <person name="Belfiori B."/>
            <person name="Cichocki N."/>
            <person name="Clum A."/>
            <person name="Dockter R.B."/>
            <person name="Fauchery L."/>
            <person name="Guy J."/>
            <person name="Iotti M."/>
            <person name="Le Tacon F."/>
            <person name="Lindquist E.A."/>
            <person name="Lipzen A."/>
            <person name="Malagnac F."/>
            <person name="Mello A."/>
            <person name="Molinier V."/>
            <person name="Miyauchi S."/>
            <person name="Poulain J."/>
            <person name="Riccioni C."/>
            <person name="Rubini A."/>
            <person name="Sitrit Y."/>
            <person name="Splivallo R."/>
            <person name="Traeger S."/>
            <person name="Wang M."/>
            <person name="Zifcakova L."/>
            <person name="Wipf D."/>
            <person name="Zambonelli A."/>
            <person name="Paolocci F."/>
            <person name="Nowrousian M."/>
            <person name="Ottonello S."/>
            <person name="Baldrian P."/>
            <person name="Spatafora J.W."/>
            <person name="Henrissat B."/>
            <person name="Nagy L.G."/>
            <person name="Aury J.M."/>
            <person name="Wincker P."/>
            <person name="Grigoriev I.V."/>
            <person name="Bonfante P."/>
            <person name="Martin F.M."/>
        </authorList>
    </citation>
    <scope>NUCLEOTIDE SEQUENCE [LARGE SCALE GENOMIC DNA]</scope>
    <source>
        <strain evidence="1 2">RN42</strain>
    </source>
</reference>
<gene>
    <name evidence="1" type="ORF">BJ508DRAFT_367195</name>
</gene>
<evidence type="ECO:0000313" key="2">
    <source>
        <dbReference type="Proteomes" id="UP000275078"/>
    </source>
</evidence>
<sequence>MVDYSMLSDKDAHWRYRYKPSPDSKESGSLFNRIYAQLPEASGHQVRYLHNSLLDYLYESEEQFEGYIMGEIFYKVDIPNDGTGDISEEMHEAARKKVRAEVVGRWNGKIGYLTKYDDWFYLDFGESMPAEKFHQAQAVVRKKGGLGWWSKSKPNQLDFGSGVVFLLDSSIRKDLEQAERSRYIRHIGGKATWGVGDERFEFIANNPMF</sequence>
<name>A0A3N4HHQ2_ASCIM</name>
<proteinExistence type="predicted"/>
<accession>A0A3N4HHQ2</accession>
<dbReference type="AlphaFoldDB" id="A0A3N4HHQ2"/>
<organism evidence="1 2">
    <name type="scientific">Ascobolus immersus RN42</name>
    <dbReference type="NCBI Taxonomy" id="1160509"/>
    <lineage>
        <taxon>Eukaryota</taxon>
        <taxon>Fungi</taxon>
        <taxon>Dikarya</taxon>
        <taxon>Ascomycota</taxon>
        <taxon>Pezizomycotina</taxon>
        <taxon>Pezizomycetes</taxon>
        <taxon>Pezizales</taxon>
        <taxon>Ascobolaceae</taxon>
        <taxon>Ascobolus</taxon>
    </lineage>
</organism>
<evidence type="ECO:0000313" key="1">
    <source>
        <dbReference type="EMBL" id="RPA72556.1"/>
    </source>
</evidence>
<dbReference type="EMBL" id="ML119857">
    <property type="protein sequence ID" value="RPA72556.1"/>
    <property type="molecule type" value="Genomic_DNA"/>
</dbReference>
<dbReference type="Proteomes" id="UP000275078">
    <property type="component" value="Unassembled WGS sequence"/>
</dbReference>
<keyword evidence="2" id="KW-1185">Reference proteome</keyword>
<protein>
    <submittedName>
        <fullName evidence="1">Uncharacterized protein</fullName>
    </submittedName>
</protein>